<dbReference type="Pfam" id="PF00563">
    <property type="entry name" value="EAL"/>
    <property type="match status" value="1"/>
</dbReference>
<comment type="caution">
    <text evidence="3">The sequence shown here is derived from an EMBL/GenBank/DDBJ whole genome shotgun (WGS) entry which is preliminary data.</text>
</comment>
<dbReference type="InterPro" id="IPR029787">
    <property type="entry name" value="Nucleotide_cyclase"/>
</dbReference>
<dbReference type="SUPFAM" id="SSF141868">
    <property type="entry name" value="EAL domain-like"/>
    <property type="match status" value="1"/>
</dbReference>
<dbReference type="NCBIfam" id="TIGR00254">
    <property type="entry name" value="GGDEF"/>
    <property type="match status" value="1"/>
</dbReference>
<accession>A0A3D0WCE5</accession>
<dbReference type="Pfam" id="PF00990">
    <property type="entry name" value="GGDEF"/>
    <property type="match status" value="1"/>
</dbReference>
<dbReference type="Gene3D" id="3.20.20.450">
    <property type="entry name" value="EAL domain"/>
    <property type="match status" value="1"/>
</dbReference>
<evidence type="ECO:0000259" key="1">
    <source>
        <dbReference type="PROSITE" id="PS50883"/>
    </source>
</evidence>
<dbReference type="InterPro" id="IPR000160">
    <property type="entry name" value="GGDEF_dom"/>
</dbReference>
<dbReference type="AlphaFoldDB" id="A0A3D0WCE5"/>
<reference evidence="3 4" key="1">
    <citation type="journal article" date="2018" name="Nat. Biotechnol.">
        <title>A standardized bacterial taxonomy based on genome phylogeny substantially revises the tree of life.</title>
        <authorList>
            <person name="Parks D.H."/>
            <person name="Chuvochina M."/>
            <person name="Waite D.W."/>
            <person name="Rinke C."/>
            <person name="Skarshewski A."/>
            <person name="Chaumeil P.A."/>
            <person name="Hugenholtz P."/>
        </authorList>
    </citation>
    <scope>NUCLEOTIDE SEQUENCE [LARGE SCALE GENOMIC DNA]</scope>
    <source>
        <strain evidence="3">UBA9015</strain>
    </source>
</reference>
<dbReference type="SMART" id="SM00052">
    <property type="entry name" value="EAL"/>
    <property type="match status" value="1"/>
</dbReference>
<dbReference type="SMART" id="SM00267">
    <property type="entry name" value="GGDEF"/>
    <property type="match status" value="1"/>
</dbReference>
<organism evidence="3 4">
    <name type="scientific">Sphingomonas bacterium</name>
    <dbReference type="NCBI Taxonomy" id="1895847"/>
    <lineage>
        <taxon>Bacteria</taxon>
        <taxon>Pseudomonadati</taxon>
        <taxon>Pseudomonadota</taxon>
        <taxon>Alphaproteobacteria</taxon>
        <taxon>Sphingomonadales</taxon>
        <taxon>Sphingomonadaceae</taxon>
        <taxon>Sphingomonas</taxon>
    </lineage>
</organism>
<dbReference type="PROSITE" id="PS50887">
    <property type="entry name" value="GGDEF"/>
    <property type="match status" value="1"/>
</dbReference>
<feature type="domain" description="EAL" evidence="1">
    <location>
        <begin position="313"/>
        <end position="569"/>
    </location>
</feature>
<dbReference type="Gene3D" id="3.30.70.270">
    <property type="match status" value="1"/>
</dbReference>
<name>A0A3D0WCE5_9SPHN</name>
<feature type="domain" description="GGDEF" evidence="2">
    <location>
        <begin position="173"/>
        <end position="306"/>
    </location>
</feature>
<gene>
    <name evidence="3" type="ORF">DEP91_09540</name>
</gene>
<evidence type="ECO:0000259" key="2">
    <source>
        <dbReference type="PROSITE" id="PS50887"/>
    </source>
</evidence>
<dbReference type="PROSITE" id="PS50883">
    <property type="entry name" value="EAL"/>
    <property type="match status" value="1"/>
</dbReference>
<evidence type="ECO:0000313" key="3">
    <source>
        <dbReference type="EMBL" id="HCB76401.1"/>
    </source>
</evidence>
<dbReference type="PANTHER" id="PTHR44757:SF2">
    <property type="entry name" value="BIOFILM ARCHITECTURE MAINTENANCE PROTEIN MBAA"/>
    <property type="match status" value="1"/>
</dbReference>
<dbReference type="CDD" id="cd01949">
    <property type="entry name" value="GGDEF"/>
    <property type="match status" value="1"/>
</dbReference>
<dbReference type="SUPFAM" id="SSF55073">
    <property type="entry name" value="Nucleotide cyclase"/>
    <property type="match status" value="1"/>
</dbReference>
<dbReference type="InterPro" id="IPR052155">
    <property type="entry name" value="Biofilm_reg_signaling"/>
</dbReference>
<dbReference type="InterPro" id="IPR043128">
    <property type="entry name" value="Rev_trsase/Diguanyl_cyclase"/>
</dbReference>
<protein>
    <submittedName>
        <fullName evidence="3">GGDEF-domain containing protein</fullName>
    </submittedName>
</protein>
<sequence length="570" mass="61696">MYPVEALTFPESLGRWLGEVDPHSHGPQASALLLEMLPIPAAILTLGDGGLAFEAVNSSFRGAGLGVVADQSPLVRLLGARVLGFLAGETRAEEFDWQFGDHVDCRYFSVRLSRPPVQGIEHRCLLTLLDRTGQYRTEDSLRREMMTDSLTGLPNRAGFTDHLEAAIAERGRESYAVLAVNLDRFSRVNACMGGLAGDELLISVARRLKGALRARDLIARTGGDEFAILMTIDEGPGEVLQLARRIEDSLATPFRLSDFEIRVDCSIGIALADDDKNDAEEIVRHAQFAVKRSKKSGRTEIYQTRAFDAARRQFGIETELRRAIDAGALELYMQPICDLATGRVTSFEALSRWTNERGQAISPVDFIPVAEEAGLIVPLGRWAINQAARTLAGWDAARGGNCGVNVAVNLSAIQLQRDNVAAVVEQALADHGLDGRRLTLELTESAIVADPDGVSVAIRALKDLGTTLAMDDFGTGYSNLAYLQRLPIDVLKIDRSFVSGMLADRDKVAIVRAILGLAQALGMQTTAEGIETPELAQTLAALGCGYGQGFLYSKPLPADQALRLLSLLNA</sequence>
<evidence type="ECO:0000313" key="4">
    <source>
        <dbReference type="Proteomes" id="UP000262699"/>
    </source>
</evidence>
<dbReference type="InterPro" id="IPR001633">
    <property type="entry name" value="EAL_dom"/>
</dbReference>
<dbReference type="InterPro" id="IPR035919">
    <property type="entry name" value="EAL_sf"/>
</dbReference>
<dbReference type="EMBL" id="DOYJ01000262">
    <property type="protein sequence ID" value="HCB76401.1"/>
    <property type="molecule type" value="Genomic_DNA"/>
</dbReference>
<dbReference type="CDD" id="cd01948">
    <property type="entry name" value="EAL"/>
    <property type="match status" value="1"/>
</dbReference>
<dbReference type="PANTHER" id="PTHR44757">
    <property type="entry name" value="DIGUANYLATE CYCLASE DGCP"/>
    <property type="match status" value="1"/>
</dbReference>
<proteinExistence type="predicted"/>
<dbReference type="Proteomes" id="UP000262699">
    <property type="component" value="Unassembled WGS sequence"/>
</dbReference>